<dbReference type="SUPFAM" id="SSF82708">
    <property type="entry name" value="R3H domain"/>
    <property type="match status" value="1"/>
</dbReference>
<dbReference type="Gene3D" id="3.30.300.20">
    <property type="match status" value="1"/>
</dbReference>
<dbReference type="InterPro" id="IPR001374">
    <property type="entry name" value="R3H_dom"/>
</dbReference>
<dbReference type="InterPro" id="IPR039247">
    <property type="entry name" value="KhpB"/>
</dbReference>
<evidence type="ECO:0000313" key="3">
    <source>
        <dbReference type="Proteomes" id="UP000177360"/>
    </source>
</evidence>
<sequence length="153" mass="17533">MINEKEIKKIAEDFFNKAGFSATVEASALEGEKGKTILINAKTEELESLIGQDGKILFDIQYILKLILKKKIAEYFYLDLDVNDYKKKKSDYIKQEALATADDVFLMKAEKELPPMSSYERRVAHLALVERKDIIAESIGKEPYRRIVIKPCL</sequence>
<gene>
    <name evidence="2" type="ORF">A2626_01495</name>
</gene>
<dbReference type="InterPro" id="IPR015946">
    <property type="entry name" value="KH_dom-like_a/b"/>
</dbReference>
<dbReference type="Gene3D" id="3.30.1370.50">
    <property type="entry name" value="R3H-like domain"/>
    <property type="match status" value="1"/>
</dbReference>
<dbReference type="PROSITE" id="PS51061">
    <property type="entry name" value="R3H"/>
    <property type="match status" value="1"/>
</dbReference>
<feature type="domain" description="R3H" evidence="1">
    <location>
        <begin position="87"/>
        <end position="153"/>
    </location>
</feature>
<comment type="caution">
    <text evidence="2">The sequence shown here is derived from an EMBL/GenBank/DDBJ whole genome shotgun (WGS) entry which is preliminary data.</text>
</comment>
<dbReference type="SMART" id="SM00393">
    <property type="entry name" value="R3H"/>
    <property type="match status" value="1"/>
</dbReference>
<proteinExistence type="predicted"/>
<evidence type="ECO:0000313" key="2">
    <source>
        <dbReference type="EMBL" id="OGZ20099.1"/>
    </source>
</evidence>
<accession>A0A1G2E357</accession>
<protein>
    <recommendedName>
        <fullName evidence="1">R3H domain-containing protein</fullName>
    </recommendedName>
</protein>
<dbReference type="PANTHER" id="PTHR35800">
    <property type="entry name" value="PROTEIN JAG"/>
    <property type="match status" value="1"/>
</dbReference>
<reference evidence="2 3" key="1">
    <citation type="journal article" date="2016" name="Nat. Commun.">
        <title>Thousands of microbial genomes shed light on interconnected biogeochemical processes in an aquifer system.</title>
        <authorList>
            <person name="Anantharaman K."/>
            <person name="Brown C.T."/>
            <person name="Hug L.A."/>
            <person name="Sharon I."/>
            <person name="Castelle C.J."/>
            <person name="Probst A.J."/>
            <person name="Thomas B.C."/>
            <person name="Singh A."/>
            <person name="Wilkins M.J."/>
            <person name="Karaoz U."/>
            <person name="Brodie E.L."/>
            <person name="Williams K.H."/>
            <person name="Hubbard S.S."/>
            <person name="Banfield J.F."/>
        </authorList>
    </citation>
    <scope>NUCLEOTIDE SEQUENCE [LARGE SCALE GENOMIC DNA]</scope>
</reference>
<dbReference type="Proteomes" id="UP000177360">
    <property type="component" value="Unassembled WGS sequence"/>
</dbReference>
<dbReference type="InterPro" id="IPR036867">
    <property type="entry name" value="R3H_dom_sf"/>
</dbReference>
<evidence type="ECO:0000259" key="1">
    <source>
        <dbReference type="PROSITE" id="PS51061"/>
    </source>
</evidence>
<dbReference type="AlphaFoldDB" id="A0A1G2E357"/>
<dbReference type="GO" id="GO:0003723">
    <property type="term" value="F:RNA binding"/>
    <property type="evidence" value="ECO:0007669"/>
    <property type="project" value="InterPro"/>
</dbReference>
<dbReference type="PANTHER" id="PTHR35800:SF1">
    <property type="entry name" value="RNA-BINDING PROTEIN KHPB"/>
    <property type="match status" value="1"/>
</dbReference>
<name>A0A1G2E357_9BACT</name>
<organism evidence="2 3">
    <name type="scientific">Candidatus Nealsonbacteria bacterium RIFCSPHIGHO2_01_FULL_38_55</name>
    <dbReference type="NCBI Taxonomy" id="1801664"/>
    <lineage>
        <taxon>Bacteria</taxon>
        <taxon>Candidatus Nealsoniibacteriota</taxon>
    </lineage>
</organism>
<dbReference type="Pfam" id="PF01424">
    <property type="entry name" value="R3H"/>
    <property type="match status" value="1"/>
</dbReference>
<dbReference type="EMBL" id="MHLZ01000012">
    <property type="protein sequence ID" value="OGZ20099.1"/>
    <property type="molecule type" value="Genomic_DNA"/>
</dbReference>